<accession>A0A859DQB2</accession>
<organism evidence="1 2">
    <name type="scientific">Caproicibacterium lactatifermentans</name>
    <dbReference type="NCBI Taxonomy" id="2666138"/>
    <lineage>
        <taxon>Bacteria</taxon>
        <taxon>Bacillati</taxon>
        <taxon>Bacillota</taxon>
        <taxon>Clostridia</taxon>
        <taxon>Eubacteriales</taxon>
        <taxon>Oscillospiraceae</taxon>
        <taxon>Caproicibacterium</taxon>
    </lineage>
</organism>
<dbReference type="KEGG" id="clf:GJQ69_07115"/>
<dbReference type="Proteomes" id="UP000501316">
    <property type="component" value="Chromosome"/>
</dbReference>
<proteinExistence type="predicted"/>
<evidence type="ECO:0000313" key="2">
    <source>
        <dbReference type="Proteomes" id="UP000501316"/>
    </source>
</evidence>
<dbReference type="AlphaFoldDB" id="A0A859DQB2"/>
<protein>
    <submittedName>
        <fullName evidence="1">Uncharacterized protein</fullName>
    </submittedName>
</protein>
<sequence length="193" mass="21155">MPIFTRFTETIDKKEKKRIVSVSVKPIVTDCTGTIWFTDLMLQEGAMLSGYVINTETVQKKYATGDEYAVSGKRFFNGVVRGSATCIIFNLGKTSTGLDWKIYPNQNMKAGSVSLALGAGAHKATFTESTNAGDELDLLASTRQCLKNGSTTSKDGFFQYSAAGDSKHPVTVEEKKSARLYVEFQEMEDGEIT</sequence>
<evidence type="ECO:0000313" key="1">
    <source>
        <dbReference type="EMBL" id="QKN24277.1"/>
    </source>
</evidence>
<reference evidence="1 2" key="1">
    <citation type="submission" date="2019-11" db="EMBL/GenBank/DDBJ databases">
        <authorList>
            <person name="Ren C."/>
            <person name="Wang H."/>
            <person name="Xu Y."/>
        </authorList>
    </citation>
    <scope>NUCLEOTIDE SEQUENCE [LARGE SCALE GENOMIC DNA]</scope>
    <source>
        <strain evidence="1 2">LBM 19010</strain>
    </source>
</reference>
<name>A0A859DQB2_9FIRM</name>
<dbReference type="RefSeq" id="WP_174193371.1">
    <property type="nucleotide sequence ID" value="NZ_CP046051.1"/>
</dbReference>
<gene>
    <name evidence="1" type="ORF">GJQ69_07115</name>
</gene>
<dbReference type="EMBL" id="CP046051">
    <property type="protein sequence ID" value="QKN24277.1"/>
    <property type="molecule type" value="Genomic_DNA"/>
</dbReference>